<dbReference type="AlphaFoldDB" id="A0AAU9EGK3"/>
<evidence type="ECO:0000313" key="3">
    <source>
        <dbReference type="EMBL" id="BEQ15125.1"/>
    </source>
</evidence>
<dbReference type="Gene3D" id="3.20.20.120">
    <property type="entry name" value="Enolase-like C-terminal domain"/>
    <property type="match status" value="1"/>
</dbReference>
<dbReference type="SFLD" id="SFLDS00001">
    <property type="entry name" value="Enolase"/>
    <property type="match status" value="1"/>
</dbReference>
<evidence type="ECO:0000313" key="4">
    <source>
        <dbReference type="Proteomes" id="UP001366166"/>
    </source>
</evidence>
<dbReference type="InterPro" id="IPR029065">
    <property type="entry name" value="Enolase_C-like"/>
</dbReference>
<proteinExistence type="predicted"/>
<dbReference type="SMART" id="SM00922">
    <property type="entry name" value="MR_MLE"/>
    <property type="match status" value="1"/>
</dbReference>
<dbReference type="InterPro" id="IPR018110">
    <property type="entry name" value="Mandel_Rmase/mucon_lact_enz_CS"/>
</dbReference>
<dbReference type="CDD" id="cd03316">
    <property type="entry name" value="MR_like"/>
    <property type="match status" value="1"/>
</dbReference>
<dbReference type="SUPFAM" id="SSF51604">
    <property type="entry name" value="Enolase C-terminal domain-like"/>
    <property type="match status" value="1"/>
</dbReference>
<dbReference type="SUPFAM" id="SSF54826">
    <property type="entry name" value="Enolase N-terminal domain-like"/>
    <property type="match status" value="1"/>
</dbReference>
<dbReference type="Gene3D" id="3.30.390.10">
    <property type="entry name" value="Enolase-like, N-terminal domain"/>
    <property type="match status" value="1"/>
</dbReference>
<dbReference type="GO" id="GO:0016829">
    <property type="term" value="F:lyase activity"/>
    <property type="evidence" value="ECO:0007669"/>
    <property type="project" value="UniProtKB-KW"/>
</dbReference>
<dbReference type="InterPro" id="IPR029017">
    <property type="entry name" value="Enolase-like_N"/>
</dbReference>
<dbReference type="InterPro" id="IPR036849">
    <property type="entry name" value="Enolase-like_C_sf"/>
</dbReference>
<sequence length="398" mass="43053">MSDHSQIEPIAITGVDTYVFRAPIDEPVKTSFGIMHDRPALLIRLQDETGACGWGEVWCNFPVCGAEYRAQLIHLILAPWLMQQKPQLPAEAFGTLSRNMHVLVLQTGELGPLAQCIAGLDIAMWDLAARKAGQPLHRLLGSQTPDAVPAYASGINPRGAEDTVAEAREAGYRAFKLKVGFDHTKDLANVERLSAGLKPGEVLMLDANQAWELTGAEKFLQELGDAPVQWLEEPLPVDRPIAEWERLASSSRIPLAGGENLRSHEEFDAAITAGHLGVMQPDVCKWGGLSGCLEVARSARSAGLRYCPHYLGGGIGLLASAHLLAAVGGDGLLEVDCNPNPLREALASPYPPLSQGNFLLPAGPGLGVEPNLKSARRYLRLELKNGSSEPCLDWRSFW</sequence>
<dbReference type="Pfam" id="PF02746">
    <property type="entry name" value="MR_MLE_N"/>
    <property type="match status" value="1"/>
</dbReference>
<reference evidence="4" key="1">
    <citation type="journal article" date="2023" name="Arch. Microbiol.">
        <title>Desulfoferula mesophilus gen. nov. sp. nov., a mesophilic sulfate-reducing bacterium isolated from a brackish lake sediment.</title>
        <authorList>
            <person name="Watanabe T."/>
            <person name="Yabe T."/>
            <person name="Tsuji J.M."/>
            <person name="Fukui M."/>
        </authorList>
    </citation>
    <scope>NUCLEOTIDE SEQUENCE [LARGE SCALE GENOMIC DNA]</scope>
    <source>
        <strain evidence="4">12FAK</strain>
    </source>
</reference>
<dbReference type="KEGG" id="dmp:FAK_21910"/>
<dbReference type="InterPro" id="IPR013341">
    <property type="entry name" value="Mandelate_racemase_N_dom"/>
</dbReference>
<evidence type="ECO:0000259" key="2">
    <source>
        <dbReference type="SMART" id="SM00922"/>
    </source>
</evidence>
<evidence type="ECO:0000256" key="1">
    <source>
        <dbReference type="ARBA" id="ARBA00023239"/>
    </source>
</evidence>
<gene>
    <name evidence="3" type="ORF">FAK_21910</name>
</gene>
<dbReference type="GO" id="GO:0009063">
    <property type="term" value="P:amino acid catabolic process"/>
    <property type="evidence" value="ECO:0007669"/>
    <property type="project" value="InterPro"/>
</dbReference>
<protein>
    <submittedName>
        <fullName evidence="3">Mandelate racemase</fullName>
    </submittedName>
</protein>
<dbReference type="EMBL" id="AP028679">
    <property type="protein sequence ID" value="BEQ15125.1"/>
    <property type="molecule type" value="Genomic_DNA"/>
</dbReference>
<name>A0AAU9EGK3_9BACT</name>
<dbReference type="RefSeq" id="WP_338599103.1">
    <property type="nucleotide sequence ID" value="NZ_AP028679.1"/>
</dbReference>
<feature type="domain" description="Mandelate racemase/muconate lactonizing enzyme C-terminal" evidence="2">
    <location>
        <begin position="160"/>
        <end position="254"/>
    </location>
</feature>
<dbReference type="Pfam" id="PF13378">
    <property type="entry name" value="MR_MLE_C"/>
    <property type="match status" value="1"/>
</dbReference>
<keyword evidence="4" id="KW-1185">Reference proteome</keyword>
<dbReference type="PROSITE" id="PS00909">
    <property type="entry name" value="MR_MLE_2"/>
    <property type="match status" value="1"/>
</dbReference>
<dbReference type="InterPro" id="IPR013342">
    <property type="entry name" value="Mandelate_racemase_C"/>
</dbReference>
<organism evidence="3 4">
    <name type="scientific">Desulfoferula mesophila</name>
    <dbReference type="NCBI Taxonomy" id="3058419"/>
    <lineage>
        <taxon>Bacteria</taxon>
        <taxon>Pseudomonadati</taxon>
        <taxon>Thermodesulfobacteriota</taxon>
        <taxon>Desulfarculia</taxon>
        <taxon>Desulfarculales</taxon>
        <taxon>Desulfarculaceae</taxon>
        <taxon>Desulfoferula</taxon>
    </lineage>
</organism>
<accession>A0AAU9EGK3</accession>
<dbReference type="Proteomes" id="UP001366166">
    <property type="component" value="Chromosome"/>
</dbReference>
<dbReference type="PANTHER" id="PTHR48080:SF2">
    <property type="entry name" value="D-GALACTONATE DEHYDRATASE"/>
    <property type="match status" value="1"/>
</dbReference>
<dbReference type="PANTHER" id="PTHR48080">
    <property type="entry name" value="D-GALACTONATE DEHYDRATASE-RELATED"/>
    <property type="match status" value="1"/>
</dbReference>
<dbReference type="SFLD" id="SFLDG00179">
    <property type="entry name" value="mandelate_racemase"/>
    <property type="match status" value="1"/>
</dbReference>
<keyword evidence="1" id="KW-0456">Lyase</keyword>
<dbReference type="InterPro" id="IPR034593">
    <property type="entry name" value="DgoD-like"/>
</dbReference>